<evidence type="ECO:0000256" key="9">
    <source>
        <dbReference type="ARBA" id="ARBA00049228"/>
    </source>
</evidence>
<evidence type="ECO:0000256" key="7">
    <source>
        <dbReference type="ARBA" id="ARBA00023002"/>
    </source>
</evidence>
<dbReference type="InterPro" id="IPR008775">
    <property type="entry name" value="Phytyl_CoA_dOase-like"/>
</dbReference>
<keyword evidence="8" id="KW-0408">Iron</keyword>
<evidence type="ECO:0000256" key="1">
    <source>
        <dbReference type="ARBA" id="ARBA00001954"/>
    </source>
</evidence>
<protein>
    <recommendedName>
        <fullName evidence="10">Ectoine hydroxylase</fullName>
        <ecNumber evidence="10">1.14.11.55</ecNumber>
    </recommendedName>
</protein>
<gene>
    <name evidence="12" type="ORF">SAMN05421781_2771</name>
</gene>
<keyword evidence="5" id="KW-0479">Metal-binding</keyword>
<keyword evidence="13" id="KW-1185">Reference proteome</keyword>
<comment type="function">
    <text evidence="2">Involved in the biosynthesis of 5-hydroxyectoine, called compatible solute, which helps organisms to survive extreme osmotic stress by acting as a highly soluble organic osmolyte. Catalyzes the 2-oxoglutarate-dependent selective hydroxylation of L-ectoine to yield (4S,5S)-5-hydroxyectoine.</text>
</comment>
<name>A0A1H2XJ57_9BACI</name>
<dbReference type="InterPro" id="IPR012774">
    <property type="entry name" value="EctD"/>
</dbReference>
<sequence length="312" mass="35603">MAVDKYPSRQGDHKEIMDRKDPVVHGSAGYDGPLQQKELDFYDENGYLMLQKLFTDEEVEMMKRELSETMKRNEERDAPDVIKEPNSNEVRSVFEIHKDSGFFEMLAKNERIVKAAQQILGSQVYMMQSRINFKPGFKGKEFYWHSDFETWHMEDGMPDMRALSCSIILTDNYEFNGPLMLIPGSQKWYVSCPGTTPEDNFKQSLKKQETGVPDNESMEWLTEQAGGQIDRATGPAGSVLFFDCNTMHGSAGNISPYPRSNVFFVFNSVENKLVDPFSGQEPRPEFLANRQDTSAIQPSSDRLSHRTSTSAK</sequence>
<dbReference type="PANTHER" id="PTHR20883:SF48">
    <property type="entry name" value="ECTOINE DIOXYGENASE"/>
    <property type="match status" value="1"/>
</dbReference>
<evidence type="ECO:0000313" key="12">
    <source>
        <dbReference type="EMBL" id="SDW92816.1"/>
    </source>
</evidence>
<evidence type="ECO:0000313" key="13">
    <source>
        <dbReference type="Proteomes" id="UP000199488"/>
    </source>
</evidence>
<comment type="subunit">
    <text evidence="4">Homodimer.</text>
</comment>
<dbReference type="SUPFAM" id="SSF51197">
    <property type="entry name" value="Clavaminate synthase-like"/>
    <property type="match status" value="1"/>
</dbReference>
<dbReference type="GO" id="GO:0005506">
    <property type="term" value="F:iron ion binding"/>
    <property type="evidence" value="ECO:0007669"/>
    <property type="project" value="UniProtKB-ARBA"/>
</dbReference>
<feature type="region of interest" description="Disordered" evidence="11">
    <location>
        <begin position="1"/>
        <end position="30"/>
    </location>
</feature>
<dbReference type="AlphaFoldDB" id="A0A1H2XJ57"/>
<evidence type="ECO:0000256" key="4">
    <source>
        <dbReference type="ARBA" id="ARBA00011738"/>
    </source>
</evidence>
<accession>A0A1H2XJ57</accession>
<evidence type="ECO:0000256" key="8">
    <source>
        <dbReference type="ARBA" id="ARBA00023004"/>
    </source>
</evidence>
<dbReference type="Gene3D" id="2.60.120.620">
    <property type="entry name" value="q2cbj1_9rhob like domain"/>
    <property type="match status" value="1"/>
</dbReference>
<dbReference type="EMBL" id="FNNC01000007">
    <property type="protein sequence ID" value="SDW92816.1"/>
    <property type="molecule type" value="Genomic_DNA"/>
</dbReference>
<evidence type="ECO:0000256" key="6">
    <source>
        <dbReference type="ARBA" id="ARBA00022964"/>
    </source>
</evidence>
<evidence type="ECO:0000256" key="3">
    <source>
        <dbReference type="ARBA" id="ARBA00007851"/>
    </source>
</evidence>
<evidence type="ECO:0000256" key="11">
    <source>
        <dbReference type="SAM" id="MobiDB-lite"/>
    </source>
</evidence>
<dbReference type="NCBIfam" id="TIGR02408">
    <property type="entry name" value="ectoine_ThpD"/>
    <property type="match status" value="1"/>
</dbReference>
<reference evidence="12 13" key="1">
    <citation type="submission" date="2016-10" db="EMBL/GenBank/DDBJ databases">
        <authorList>
            <person name="de Groot N.N."/>
        </authorList>
    </citation>
    <scope>NUCLEOTIDE SEQUENCE [LARGE SCALE GENOMIC DNA]</scope>
    <source>
        <strain evidence="12 13">DSM 23126</strain>
    </source>
</reference>
<dbReference type="Pfam" id="PF05721">
    <property type="entry name" value="PhyH"/>
    <property type="match status" value="1"/>
</dbReference>
<keyword evidence="7" id="KW-0560">Oxidoreductase</keyword>
<comment type="catalytic activity">
    <reaction evidence="9">
        <text>L-ectoine + 2-oxoglutarate + O2 = 5-hydroxyectoine + succinate + CO2</text>
        <dbReference type="Rhea" id="RHEA:45740"/>
        <dbReference type="ChEBI" id="CHEBI:15379"/>
        <dbReference type="ChEBI" id="CHEBI:16526"/>
        <dbReference type="ChEBI" id="CHEBI:16810"/>
        <dbReference type="ChEBI" id="CHEBI:30031"/>
        <dbReference type="ChEBI" id="CHEBI:58515"/>
        <dbReference type="ChEBI" id="CHEBI:85413"/>
        <dbReference type="EC" id="1.14.11.55"/>
    </reaction>
</comment>
<dbReference type="Proteomes" id="UP000199488">
    <property type="component" value="Unassembled WGS sequence"/>
</dbReference>
<dbReference type="EC" id="1.14.11.55" evidence="10"/>
<feature type="compositionally biased region" description="Polar residues" evidence="11">
    <location>
        <begin position="290"/>
        <end position="312"/>
    </location>
</feature>
<evidence type="ECO:0000256" key="2">
    <source>
        <dbReference type="ARBA" id="ARBA00004063"/>
    </source>
</evidence>
<dbReference type="OrthoDB" id="9791262at2"/>
<dbReference type="RefSeq" id="WP_091616352.1">
    <property type="nucleotide sequence ID" value="NZ_FNNC01000007.1"/>
</dbReference>
<organism evidence="12 13">
    <name type="scientific">Marinococcus luteus</name>
    <dbReference type="NCBI Taxonomy" id="1122204"/>
    <lineage>
        <taxon>Bacteria</taxon>
        <taxon>Bacillati</taxon>
        <taxon>Bacillota</taxon>
        <taxon>Bacilli</taxon>
        <taxon>Bacillales</taxon>
        <taxon>Bacillaceae</taxon>
        <taxon>Marinococcus</taxon>
    </lineage>
</organism>
<evidence type="ECO:0000256" key="5">
    <source>
        <dbReference type="ARBA" id="ARBA00022723"/>
    </source>
</evidence>
<dbReference type="GO" id="GO:0016706">
    <property type="term" value="F:2-oxoglutarate-dependent dioxygenase activity"/>
    <property type="evidence" value="ECO:0007669"/>
    <property type="project" value="InterPro"/>
</dbReference>
<dbReference type="PANTHER" id="PTHR20883">
    <property type="entry name" value="PHYTANOYL-COA DIOXYGENASE DOMAIN CONTAINING 1"/>
    <property type="match status" value="1"/>
</dbReference>
<dbReference type="STRING" id="1122204.SAMN05421781_2771"/>
<comment type="similarity">
    <text evidence="3">Belongs to the PhyH family. EctD subfamily.</text>
</comment>
<proteinExistence type="inferred from homology"/>
<keyword evidence="6" id="KW-0223">Dioxygenase</keyword>
<evidence type="ECO:0000256" key="10">
    <source>
        <dbReference type="NCBIfam" id="TIGR02408"/>
    </source>
</evidence>
<feature type="region of interest" description="Disordered" evidence="11">
    <location>
        <begin position="277"/>
        <end position="312"/>
    </location>
</feature>
<comment type="cofactor">
    <cofactor evidence="1">
        <name>Fe(2+)</name>
        <dbReference type="ChEBI" id="CHEBI:29033"/>
    </cofactor>
</comment>
<feature type="compositionally biased region" description="Basic and acidic residues" evidence="11">
    <location>
        <begin position="1"/>
        <end position="23"/>
    </location>
</feature>